<proteinExistence type="predicted"/>
<keyword evidence="3" id="KW-1185">Reference proteome</keyword>
<feature type="compositionally biased region" description="Basic and acidic residues" evidence="1">
    <location>
        <begin position="181"/>
        <end position="193"/>
    </location>
</feature>
<protein>
    <submittedName>
        <fullName evidence="2">Uncharacterized protein</fullName>
    </submittedName>
</protein>
<name>A0AA35JRP1_9SAUR</name>
<gene>
    <name evidence="2" type="ORF">PODLI_1B026165</name>
</gene>
<dbReference type="EMBL" id="OX395126">
    <property type="protein sequence ID" value="CAI5764912.1"/>
    <property type="molecule type" value="Genomic_DNA"/>
</dbReference>
<accession>A0AA35JRP1</accession>
<feature type="compositionally biased region" description="Polar residues" evidence="1">
    <location>
        <begin position="151"/>
        <end position="161"/>
    </location>
</feature>
<dbReference type="AlphaFoldDB" id="A0AA35JRP1"/>
<dbReference type="Proteomes" id="UP001178461">
    <property type="component" value="Chromosome 1"/>
</dbReference>
<evidence type="ECO:0000313" key="2">
    <source>
        <dbReference type="EMBL" id="CAI5764912.1"/>
    </source>
</evidence>
<sequence>MLLHRTDVEGKRGDPQPSLDQSIFKSCTGREETGSIMGQKYNDEIDAPSQNEIRQHQECGDGHLVMGEEAADRTISGPEPTGEFLWIQPMDGNQQSDYSNSLYKEGRDTSRDVCTLASPKEGVTVNNRCGPEARGSELPIVHEVAAEECGNSKQGSSNLSMSRIVGDDEDVEELGTGMIQRKVDEDHDLPSPKRKDRGGTWSLPTRKNPDHQDAYRNNSQQEEEEEEICRPSSGRPSNDDDYGYIEEFLGEGALVNIDSAQTFVDLESGAVRTSVEVSAEDDGVAVKHEVEWVTRFVRSQKY</sequence>
<feature type="compositionally biased region" description="Basic and acidic residues" evidence="1">
    <location>
        <begin position="1"/>
        <end position="14"/>
    </location>
</feature>
<organism evidence="2 3">
    <name type="scientific">Podarcis lilfordi</name>
    <name type="common">Lilford's wall lizard</name>
    <dbReference type="NCBI Taxonomy" id="74358"/>
    <lineage>
        <taxon>Eukaryota</taxon>
        <taxon>Metazoa</taxon>
        <taxon>Chordata</taxon>
        <taxon>Craniata</taxon>
        <taxon>Vertebrata</taxon>
        <taxon>Euteleostomi</taxon>
        <taxon>Lepidosauria</taxon>
        <taxon>Squamata</taxon>
        <taxon>Bifurcata</taxon>
        <taxon>Unidentata</taxon>
        <taxon>Episquamata</taxon>
        <taxon>Laterata</taxon>
        <taxon>Lacertibaenia</taxon>
        <taxon>Lacertidae</taxon>
        <taxon>Podarcis</taxon>
    </lineage>
</organism>
<feature type="region of interest" description="Disordered" evidence="1">
    <location>
        <begin position="147"/>
        <end position="243"/>
    </location>
</feature>
<feature type="region of interest" description="Disordered" evidence="1">
    <location>
        <begin position="1"/>
        <end position="23"/>
    </location>
</feature>
<evidence type="ECO:0000313" key="3">
    <source>
        <dbReference type="Proteomes" id="UP001178461"/>
    </source>
</evidence>
<reference evidence="2" key="1">
    <citation type="submission" date="2022-12" db="EMBL/GenBank/DDBJ databases">
        <authorList>
            <person name="Alioto T."/>
            <person name="Alioto T."/>
            <person name="Gomez Garrido J."/>
        </authorList>
    </citation>
    <scope>NUCLEOTIDE SEQUENCE</scope>
</reference>
<evidence type="ECO:0000256" key="1">
    <source>
        <dbReference type="SAM" id="MobiDB-lite"/>
    </source>
</evidence>